<dbReference type="Proteomes" id="UP000291758">
    <property type="component" value="Chromosome"/>
</dbReference>
<proteinExistence type="predicted"/>
<reference evidence="2 3" key="1">
    <citation type="submission" date="2019-01" db="EMBL/GenBank/DDBJ databases">
        <title>Genome sequencing of strain 2JSPR-7.</title>
        <authorList>
            <person name="Heo J."/>
            <person name="Kim S.-J."/>
            <person name="Kim J.-S."/>
            <person name="Hong S.-B."/>
            <person name="Kwon S.-W."/>
        </authorList>
    </citation>
    <scope>NUCLEOTIDE SEQUENCE [LARGE SCALE GENOMIC DNA]</scope>
    <source>
        <strain evidence="2 3">2JSPR-7</strain>
    </source>
</reference>
<feature type="region of interest" description="Disordered" evidence="1">
    <location>
        <begin position="64"/>
        <end position="84"/>
    </location>
</feature>
<feature type="compositionally biased region" description="Basic and acidic residues" evidence="1">
    <location>
        <begin position="64"/>
        <end position="78"/>
    </location>
</feature>
<sequence length="148" mass="15913">MPNYDQPVTSAREASEAVRALAHATAKFANRPQDTFDVMGDMLMITAAVATIFQNLARVHDQHAEHAVTDDDPHDPHAGRARAQAAARYLRRAASGVADSYASADYALATTSHLIWQHDYPARAPRSTVRPAPSPGRSSVEAPGGLSR</sequence>
<gene>
    <name evidence="2" type="ORF">ET495_10125</name>
</gene>
<dbReference type="AlphaFoldDB" id="A0A4P6EMB8"/>
<dbReference type="OrthoDB" id="3781658at2"/>
<dbReference type="RefSeq" id="WP_129204702.1">
    <property type="nucleotide sequence ID" value="NZ_CP035495.1"/>
</dbReference>
<protein>
    <submittedName>
        <fullName evidence="2">Uncharacterized protein</fullName>
    </submittedName>
</protein>
<evidence type="ECO:0000313" key="2">
    <source>
        <dbReference type="EMBL" id="QAY63545.1"/>
    </source>
</evidence>
<feature type="region of interest" description="Disordered" evidence="1">
    <location>
        <begin position="123"/>
        <end position="148"/>
    </location>
</feature>
<dbReference type="KEGG" id="xyl:ET495_10125"/>
<dbReference type="EMBL" id="CP035495">
    <property type="protein sequence ID" value="QAY63545.1"/>
    <property type="molecule type" value="Genomic_DNA"/>
</dbReference>
<evidence type="ECO:0000313" key="3">
    <source>
        <dbReference type="Proteomes" id="UP000291758"/>
    </source>
</evidence>
<organism evidence="2 3">
    <name type="scientific">Xylanimonas allomyrinae</name>
    <dbReference type="NCBI Taxonomy" id="2509459"/>
    <lineage>
        <taxon>Bacteria</taxon>
        <taxon>Bacillati</taxon>
        <taxon>Actinomycetota</taxon>
        <taxon>Actinomycetes</taxon>
        <taxon>Micrococcales</taxon>
        <taxon>Promicromonosporaceae</taxon>
        <taxon>Xylanimonas</taxon>
    </lineage>
</organism>
<evidence type="ECO:0000256" key="1">
    <source>
        <dbReference type="SAM" id="MobiDB-lite"/>
    </source>
</evidence>
<name>A0A4P6EMB8_9MICO</name>
<accession>A0A4P6EMB8</accession>
<keyword evidence="3" id="KW-1185">Reference proteome</keyword>